<name>A0ACD4NS93_9HYPH</name>
<dbReference type="Proteomes" id="UP001163223">
    <property type="component" value="Chromosome"/>
</dbReference>
<gene>
    <name evidence="1" type="ORF">OXU80_05390</name>
</gene>
<evidence type="ECO:0000313" key="2">
    <source>
        <dbReference type="Proteomes" id="UP001163223"/>
    </source>
</evidence>
<proteinExistence type="predicted"/>
<accession>A0ACD4NS93</accession>
<organism evidence="1 2">
    <name type="scientific">Antarcticirhabdus aurantiaca</name>
    <dbReference type="NCBI Taxonomy" id="2606717"/>
    <lineage>
        <taxon>Bacteria</taxon>
        <taxon>Pseudomonadati</taxon>
        <taxon>Pseudomonadota</taxon>
        <taxon>Alphaproteobacteria</taxon>
        <taxon>Hyphomicrobiales</taxon>
        <taxon>Aurantimonadaceae</taxon>
        <taxon>Antarcticirhabdus</taxon>
    </lineage>
</organism>
<keyword evidence="2" id="KW-1185">Reference proteome</keyword>
<evidence type="ECO:0000313" key="1">
    <source>
        <dbReference type="EMBL" id="WAJ29664.1"/>
    </source>
</evidence>
<sequence length="184" mass="19695">MPADLSRIPAPSAPSAGYRPDGWTRLHVVLHWLVVALVAVQFVDKGSMEALFDATFEGHAISGTDAVLGWAHIVCGSAILAAMAVRLVDRVLVGRPAYDPAEPAAAVWLARATHGLLYAVLLAMPALGLLAWITGLESYADLHTALWTPLLVLLGLHVVGALVQHLVFKTNALRNMTSLKRRAQ</sequence>
<reference evidence="1" key="1">
    <citation type="submission" date="2022-11" db="EMBL/GenBank/DDBJ databases">
        <title>beta-Carotene-producing bacterium, Jeongeuplla avenae sp. nov., alleviates the salt stress of Arabidopsis seedlings.</title>
        <authorList>
            <person name="Jiang L."/>
            <person name="Lee J."/>
        </authorList>
    </citation>
    <scope>NUCLEOTIDE SEQUENCE</scope>
    <source>
        <strain evidence="1">DY_R2A_6</strain>
    </source>
</reference>
<dbReference type="EMBL" id="CP113520">
    <property type="protein sequence ID" value="WAJ29664.1"/>
    <property type="molecule type" value="Genomic_DNA"/>
</dbReference>
<protein>
    <submittedName>
        <fullName evidence="1">Cytochrome b/b6 domain-containing protein</fullName>
    </submittedName>
</protein>